<dbReference type="PANTHER" id="PTHR36766:SF70">
    <property type="entry name" value="DISEASE RESISTANCE PROTEIN RGA4"/>
    <property type="match status" value="1"/>
</dbReference>
<name>A0A835IF20_9MAGN</name>
<reference evidence="1 2" key="1">
    <citation type="submission" date="2020-10" db="EMBL/GenBank/DDBJ databases">
        <title>The Coptis chinensis genome and diversification of protoberbering-type alkaloids.</title>
        <authorList>
            <person name="Wang B."/>
            <person name="Shu S."/>
            <person name="Song C."/>
            <person name="Liu Y."/>
        </authorList>
    </citation>
    <scope>NUCLEOTIDE SEQUENCE [LARGE SCALE GENOMIC DNA]</scope>
    <source>
        <strain evidence="1">HL-2020</strain>
        <tissue evidence="1">Leaf</tissue>
    </source>
</reference>
<keyword evidence="2" id="KW-1185">Reference proteome</keyword>
<evidence type="ECO:0000313" key="1">
    <source>
        <dbReference type="EMBL" id="KAF9615754.1"/>
    </source>
</evidence>
<dbReference type="Gene3D" id="3.80.10.10">
    <property type="entry name" value="Ribonuclease Inhibitor"/>
    <property type="match status" value="1"/>
</dbReference>
<evidence type="ECO:0000313" key="2">
    <source>
        <dbReference type="Proteomes" id="UP000631114"/>
    </source>
</evidence>
<sequence>MVTSNNQGEGDIQLPRLRQVFILDCPKLKLVPHYIMFSHTLKQLTIRNCPELGGVQPRLPPLLENLELWRDVGVFSKSLPLVGECSSYPNLKSVSIFSSPHSSLPKGFNRLTSIQRLELFKCETLDFELEELKHLTMLQKLWIGDCPILKERCGEGKDWRSTLSHVPKIYIDDKEITASRN</sequence>
<gene>
    <name evidence="1" type="ORF">IFM89_026220</name>
</gene>
<comment type="caution">
    <text evidence="1">The sequence shown here is derived from an EMBL/GenBank/DDBJ whole genome shotgun (WGS) entry which is preliminary data.</text>
</comment>
<dbReference type="OrthoDB" id="2018467at2759"/>
<accession>A0A835IF20</accession>
<dbReference type="EMBL" id="JADFTS010000003">
    <property type="protein sequence ID" value="KAF9615754.1"/>
    <property type="molecule type" value="Genomic_DNA"/>
</dbReference>
<dbReference type="SUPFAM" id="SSF52047">
    <property type="entry name" value="RNI-like"/>
    <property type="match status" value="1"/>
</dbReference>
<dbReference type="AlphaFoldDB" id="A0A835IF20"/>
<evidence type="ECO:0008006" key="3">
    <source>
        <dbReference type="Google" id="ProtNLM"/>
    </source>
</evidence>
<organism evidence="1 2">
    <name type="scientific">Coptis chinensis</name>
    <dbReference type="NCBI Taxonomy" id="261450"/>
    <lineage>
        <taxon>Eukaryota</taxon>
        <taxon>Viridiplantae</taxon>
        <taxon>Streptophyta</taxon>
        <taxon>Embryophyta</taxon>
        <taxon>Tracheophyta</taxon>
        <taxon>Spermatophyta</taxon>
        <taxon>Magnoliopsida</taxon>
        <taxon>Ranunculales</taxon>
        <taxon>Ranunculaceae</taxon>
        <taxon>Coptidoideae</taxon>
        <taxon>Coptis</taxon>
    </lineage>
</organism>
<protein>
    <recommendedName>
        <fullName evidence="3">Disease resistance protein</fullName>
    </recommendedName>
</protein>
<dbReference type="Proteomes" id="UP000631114">
    <property type="component" value="Unassembled WGS sequence"/>
</dbReference>
<dbReference type="InterPro" id="IPR032675">
    <property type="entry name" value="LRR_dom_sf"/>
</dbReference>
<dbReference type="PANTHER" id="PTHR36766">
    <property type="entry name" value="PLANT BROAD-SPECTRUM MILDEW RESISTANCE PROTEIN RPW8"/>
    <property type="match status" value="1"/>
</dbReference>
<proteinExistence type="predicted"/>